<proteinExistence type="predicted"/>
<accession>A0A0F9KRF2</accession>
<gene>
    <name evidence="1" type="ORF">LCGC14_1370800</name>
</gene>
<dbReference type="EMBL" id="LAZR01008655">
    <property type="protein sequence ID" value="KKM77366.1"/>
    <property type="molecule type" value="Genomic_DNA"/>
</dbReference>
<evidence type="ECO:0000313" key="1">
    <source>
        <dbReference type="EMBL" id="KKM77366.1"/>
    </source>
</evidence>
<organism evidence="1">
    <name type="scientific">marine sediment metagenome</name>
    <dbReference type="NCBI Taxonomy" id="412755"/>
    <lineage>
        <taxon>unclassified sequences</taxon>
        <taxon>metagenomes</taxon>
        <taxon>ecological metagenomes</taxon>
    </lineage>
</organism>
<comment type="caution">
    <text evidence="1">The sequence shown here is derived from an EMBL/GenBank/DDBJ whole genome shotgun (WGS) entry which is preliminary data.</text>
</comment>
<sequence length="155" mass="18603">MKQITQEKKADIFKYLSNHSLYETGIFFGYDKYYKEFQSAILGNVPTLKILCVDYKSYKLARFMDKNVSISCTEQLFTCIKEYCLRKIKNENLREKFFKIPIDSIITQVKEQFGYFLPYLILTRSKRIKKIKFERLLDKNYNIQDTISIRVSDYC</sequence>
<dbReference type="AlphaFoldDB" id="A0A0F9KRF2"/>
<protein>
    <submittedName>
        <fullName evidence="1">Uncharacterized protein</fullName>
    </submittedName>
</protein>
<name>A0A0F9KRF2_9ZZZZ</name>
<reference evidence="1" key="1">
    <citation type="journal article" date="2015" name="Nature">
        <title>Complex archaea that bridge the gap between prokaryotes and eukaryotes.</title>
        <authorList>
            <person name="Spang A."/>
            <person name="Saw J.H."/>
            <person name="Jorgensen S.L."/>
            <person name="Zaremba-Niedzwiedzka K."/>
            <person name="Martijn J."/>
            <person name="Lind A.E."/>
            <person name="van Eijk R."/>
            <person name="Schleper C."/>
            <person name="Guy L."/>
            <person name="Ettema T.J."/>
        </authorList>
    </citation>
    <scope>NUCLEOTIDE SEQUENCE</scope>
</reference>